<comment type="similarity">
    <text evidence="2">Belongs to the transketolase family.</text>
</comment>
<evidence type="ECO:0000259" key="4">
    <source>
        <dbReference type="SMART" id="SM00861"/>
    </source>
</evidence>
<dbReference type="AlphaFoldDB" id="A0A382W427"/>
<dbReference type="SMART" id="SM00861">
    <property type="entry name" value="Transket_pyr"/>
    <property type="match status" value="1"/>
</dbReference>
<dbReference type="Gene3D" id="3.40.50.920">
    <property type="match status" value="1"/>
</dbReference>
<comment type="cofactor">
    <cofactor evidence="1">
        <name>thiamine diphosphate</name>
        <dbReference type="ChEBI" id="CHEBI:58937"/>
    </cofactor>
</comment>
<dbReference type="SUPFAM" id="SSF52518">
    <property type="entry name" value="Thiamin diphosphate-binding fold (THDP-binding)"/>
    <property type="match status" value="1"/>
</dbReference>
<organism evidence="5">
    <name type="scientific">marine metagenome</name>
    <dbReference type="NCBI Taxonomy" id="408172"/>
    <lineage>
        <taxon>unclassified sequences</taxon>
        <taxon>metagenomes</taxon>
        <taxon>ecological metagenomes</taxon>
    </lineage>
</organism>
<dbReference type="InterPro" id="IPR033248">
    <property type="entry name" value="Transketolase_C"/>
</dbReference>
<dbReference type="Pfam" id="PF02780">
    <property type="entry name" value="Transketolase_C"/>
    <property type="match status" value="1"/>
</dbReference>
<dbReference type="Pfam" id="PF02779">
    <property type="entry name" value="Transket_pyr"/>
    <property type="match status" value="1"/>
</dbReference>
<dbReference type="InterPro" id="IPR029061">
    <property type="entry name" value="THDP-binding"/>
</dbReference>
<protein>
    <recommendedName>
        <fullName evidence="4">Transketolase-like pyrimidine-binding domain-containing protein</fullName>
    </recommendedName>
</protein>
<reference evidence="5" key="1">
    <citation type="submission" date="2018-05" db="EMBL/GenBank/DDBJ databases">
        <authorList>
            <person name="Lanie J.A."/>
            <person name="Ng W.-L."/>
            <person name="Kazmierczak K.M."/>
            <person name="Andrzejewski T.M."/>
            <person name="Davidsen T.M."/>
            <person name="Wayne K.J."/>
            <person name="Tettelin H."/>
            <person name="Glass J.I."/>
            <person name="Rusch D."/>
            <person name="Podicherti R."/>
            <person name="Tsui H.-C.T."/>
            <person name="Winkler M.E."/>
        </authorList>
    </citation>
    <scope>NUCLEOTIDE SEQUENCE</scope>
</reference>
<dbReference type="EMBL" id="UINC01156461">
    <property type="protein sequence ID" value="SVD52888.1"/>
    <property type="molecule type" value="Genomic_DNA"/>
</dbReference>
<dbReference type="InterPro" id="IPR009014">
    <property type="entry name" value="Transketo_C/PFOR_II"/>
</dbReference>
<keyword evidence="3" id="KW-0786">Thiamine pyrophosphate</keyword>
<dbReference type="SUPFAM" id="SSF52922">
    <property type="entry name" value="TK C-terminal domain-like"/>
    <property type="match status" value="1"/>
</dbReference>
<dbReference type="InterPro" id="IPR051157">
    <property type="entry name" value="PDH/Transketolase"/>
</dbReference>
<gene>
    <name evidence="5" type="ORF">METZ01_LOCUS405742</name>
</gene>
<dbReference type="CDD" id="cd07033">
    <property type="entry name" value="TPP_PYR_DXS_TK_like"/>
    <property type="match status" value="1"/>
</dbReference>
<proteinExistence type="inferred from homology"/>
<accession>A0A382W427</accession>
<evidence type="ECO:0000256" key="1">
    <source>
        <dbReference type="ARBA" id="ARBA00001964"/>
    </source>
</evidence>
<evidence type="ECO:0000256" key="3">
    <source>
        <dbReference type="ARBA" id="ARBA00023052"/>
    </source>
</evidence>
<dbReference type="PANTHER" id="PTHR43825:SF5">
    <property type="entry name" value="HYPOTHETICAL TRANSKETOLASE FAMILY PROTEIN"/>
    <property type="match status" value="1"/>
</dbReference>
<evidence type="ECO:0000256" key="2">
    <source>
        <dbReference type="ARBA" id="ARBA00007131"/>
    </source>
</evidence>
<name>A0A382W427_9ZZZZ</name>
<dbReference type="FunFam" id="3.40.50.970:FF:000129">
    <property type="entry name" value="Transketolase"/>
    <property type="match status" value="1"/>
</dbReference>
<feature type="non-terminal residue" evidence="5">
    <location>
        <position position="267"/>
    </location>
</feature>
<dbReference type="PANTHER" id="PTHR43825">
    <property type="entry name" value="PYRUVATE DEHYDROGENASE E1 COMPONENT"/>
    <property type="match status" value="1"/>
</dbReference>
<feature type="domain" description="Transketolase-like pyrimidine-binding" evidence="4">
    <location>
        <begin position="1"/>
        <end position="163"/>
    </location>
</feature>
<dbReference type="Gene3D" id="3.40.50.970">
    <property type="match status" value="1"/>
</dbReference>
<dbReference type="InterPro" id="IPR005475">
    <property type="entry name" value="Transketolase-like_Pyr-bd"/>
</dbReference>
<evidence type="ECO:0000313" key="5">
    <source>
        <dbReference type="EMBL" id="SVD52888.1"/>
    </source>
</evidence>
<sequence>MRKTCLESVYKLAKRNKRVIFIGSDLGPGVLKEFKKNIPERFIMEGVSEQSVVGMAAGLAIEGYLPYVNTIATFLTRRCFEQIVVDLCLHDLPVKLIGNGGGLVYAPLGPTHQAIEDISILRTLPNMTVLAPCDANEMKNLIDATLKWPHPTYIRLAKGGDQIITKKNRKFIIGKSVIIKQPKDCLFLTTGIATQIALGAAKKLDNEKNIKCGVIHCPSIKPLDSRTLLKWIKKVKKIITVEENVLSGGFGSSILEFCSKNLKEHLH</sequence>